<evidence type="ECO:0000313" key="3">
    <source>
        <dbReference type="Proteomes" id="UP000748025"/>
    </source>
</evidence>
<protein>
    <submittedName>
        <fullName evidence="2">Uncharacterized protein</fullName>
    </submittedName>
</protein>
<reference evidence="2" key="1">
    <citation type="journal article" date="2020" name="bioRxiv">
        <title>Whole genome comparisons of ergot fungi reveals the divergence and evolution of species within the genus Claviceps are the result of varying mechanisms driving genome evolution and host range expansion.</title>
        <authorList>
            <person name="Wyka S.A."/>
            <person name="Mondo S.J."/>
            <person name="Liu M."/>
            <person name="Dettman J."/>
            <person name="Nalam V."/>
            <person name="Broders K.D."/>
        </authorList>
    </citation>
    <scope>NUCLEOTIDE SEQUENCE</scope>
    <source>
        <strain evidence="2">CCC 602</strain>
    </source>
</reference>
<feature type="compositionally biased region" description="Basic and acidic residues" evidence="1">
    <location>
        <begin position="130"/>
        <end position="144"/>
    </location>
</feature>
<evidence type="ECO:0000256" key="1">
    <source>
        <dbReference type="SAM" id="MobiDB-lite"/>
    </source>
</evidence>
<dbReference type="AlphaFoldDB" id="A0A9P7SYY2"/>
<name>A0A9P7SYY2_9HYPO</name>
<keyword evidence="3" id="KW-1185">Reference proteome</keyword>
<dbReference type="EMBL" id="SRPW01001549">
    <property type="protein sequence ID" value="KAG6000219.1"/>
    <property type="molecule type" value="Genomic_DNA"/>
</dbReference>
<dbReference type="Proteomes" id="UP000748025">
    <property type="component" value="Unassembled WGS sequence"/>
</dbReference>
<feature type="region of interest" description="Disordered" evidence="1">
    <location>
        <begin position="118"/>
        <end position="164"/>
    </location>
</feature>
<sequence>MLPPVGSSLAPKPPHSRSRPSLFVFGRRPNFLDGAGEVPDGHVSTPDQDSRVAHKTQRRKAGSSSNSNVESRREDASSYRLWYSCRVKQIGIEPASMSGCCFDSTVALRCRVGARRTDRGADGLALPEAAAREKEAGDYKRNELPPDYLPATSLLPPSSAGETR</sequence>
<comment type="caution">
    <text evidence="2">The sequence shown here is derived from an EMBL/GenBank/DDBJ whole genome shotgun (WGS) entry which is preliminary data.</text>
</comment>
<accession>A0A9P7SYY2</accession>
<evidence type="ECO:0000313" key="2">
    <source>
        <dbReference type="EMBL" id="KAG6000219.1"/>
    </source>
</evidence>
<proteinExistence type="predicted"/>
<feature type="region of interest" description="Disordered" evidence="1">
    <location>
        <begin position="1"/>
        <end position="77"/>
    </location>
</feature>
<organism evidence="2 3">
    <name type="scientific">Claviceps pusilla</name>
    <dbReference type="NCBI Taxonomy" id="123648"/>
    <lineage>
        <taxon>Eukaryota</taxon>
        <taxon>Fungi</taxon>
        <taxon>Dikarya</taxon>
        <taxon>Ascomycota</taxon>
        <taxon>Pezizomycotina</taxon>
        <taxon>Sordariomycetes</taxon>
        <taxon>Hypocreomycetidae</taxon>
        <taxon>Hypocreales</taxon>
        <taxon>Clavicipitaceae</taxon>
        <taxon>Claviceps</taxon>
    </lineage>
</organism>
<gene>
    <name evidence="2" type="ORF">E4U43_001660</name>
</gene>